<dbReference type="AlphaFoldDB" id="A0A199UP79"/>
<reference evidence="1 2" key="1">
    <citation type="journal article" date="2016" name="DNA Res.">
        <title>The draft genome of MD-2 pineapple using hybrid error correction of long reads.</title>
        <authorList>
            <person name="Redwan R.M."/>
            <person name="Saidin A."/>
            <person name="Kumar S.V."/>
        </authorList>
    </citation>
    <scope>NUCLEOTIDE SEQUENCE [LARGE SCALE GENOMIC DNA]</scope>
    <source>
        <strain evidence="2">cv. MD2</strain>
        <tissue evidence="1">Leaf</tissue>
    </source>
</reference>
<gene>
    <name evidence="1" type="ORF">ACMD2_10454</name>
</gene>
<organism evidence="1 2">
    <name type="scientific">Ananas comosus</name>
    <name type="common">Pineapple</name>
    <name type="synonym">Ananas ananas</name>
    <dbReference type="NCBI Taxonomy" id="4615"/>
    <lineage>
        <taxon>Eukaryota</taxon>
        <taxon>Viridiplantae</taxon>
        <taxon>Streptophyta</taxon>
        <taxon>Embryophyta</taxon>
        <taxon>Tracheophyta</taxon>
        <taxon>Spermatophyta</taxon>
        <taxon>Magnoliopsida</taxon>
        <taxon>Liliopsida</taxon>
        <taxon>Poales</taxon>
        <taxon>Bromeliaceae</taxon>
        <taxon>Bromelioideae</taxon>
        <taxon>Ananas</taxon>
    </lineage>
</organism>
<sequence length="186" mass="22326">MQRCDPIRLTQKKKKIKFDSSKEKEKYVEDLSRFGRAHIQNNWFGVRREDTTVGSYRILSPQQQEARKLFKEQLASIIRDEELLWKSRARQQWLREGDGNTKFFHAVANGRRRENSIDGFEDDGRIILREEDKRDYFFRKFSEIFAPAVHGDDKATGPDGFNLMFYQTFWDVVKDDLFFIFFDLYD</sequence>
<dbReference type="EMBL" id="LSRQ01006110">
    <property type="protein sequence ID" value="OAY66559.1"/>
    <property type="molecule type" value="Genomic_DNA"/>
</dbReference>
<evidence type="ECO:0000313" key="2">
    <source>
        <dbReference type="Proteomes" id="UP000092600"/>
    </source>
</evidence>
<proteinExistence type="predicted"/>
<accession>A0A199UP79</accession>
<comment type="caution">
    <text evidence="1">The sequence shown here is derived from an EMBL/GenBank/DDBJ whole genome shotgun (WGS) entry which is preliminary data.</text>
</comment>
<evidence type="ECO:0008006" key="3">
    <source>
        <dbReference type="Google" id="ProtNLM"/>
    </source>
</evidence>
<protein>
    <recommendedName>
        <fullName evidence="3">Reverse transcriptase domain-containing protein</fullName>
    </recommendedName>
</protein>
<evidence type="ECO:0000313" key="1">
    <source>
        <dbReference type="EMBL" id="OAY66559.1"/>
    </source>
</evidence>
<feature type="non-terminal residue" evidence="1">
    <location>
        <position position="186"/>
    </location>
</feature>
<name>A0A199UP79_ANACO</name>
<dbReference type="Proteomes" id="UP000092600">
    <property type="component" value="Unassembled WGS sequence"/>
</dbReference>